<protein>
    <submittedName>
        <fullName evidence="1">Uncharacterized protein</fullName>
    </submittedName>
</protein>
<accession>A0A2U1B3T8</accession>
<dbReference type="Proteomes" id="UP000245466">
    <property type="component" value="Unassembled WGS sequence"/>
</dbReference>
<evidence type="ECO:0000313" key="2">
    <source>
        <dbReference type="Proteomes" id="UP000245466"/>
    </source>
</evidence>
<keyword evidence="2" id="KW-1185">Reference proteome</keyword>
<dbReference type="RefSeq" id="WP_116542272.1">
    <property type="nucleotide sequence ID" value="NZ_QEKI01000002.1"/>
</dbReference>
<reference evidence="1 2" key="1">
    <citation type="submission" date="2018-04" db="EMBL/GenBank/DDBJ databases">
        <title>Genomic Encyclopedia of Type Strains, Phase IV (KMG-IV): sequencing the most valuable type-strain genomes for metagenomic binning, comparative biology and taxonomic classification.</title>
        <authorList>
            <person name="Goeker M."/>
        </authorList>
    </citation>
    <scope>NUCLEOTIDE SEQUENCE [LARGE SCALE GENOMIC DNA]</scope>
    <source>
        <strain evidence="1 2">DSM 100231</strain>
    </source>
</reference>
<evidence type="ECO:0000313" key="1">
    <source>
        <dbReference type="EMBL" id="PVY43261.1"/>
    </source>
</evidence>
<gene>
    <name evidence="1" type="ORF">C8E01_102440</name>
</gene>
<comment type="caution">
    <text evidence="1">The sequence shown here is derived from an EMBL/GenBank/DDBJ whole genome shotgun (WGS) entry which is preliminary data.</text>
</comment>
<name>A0A2U1B3T8_9BACT</name>
<sequence>MKDNRRMILKQLLNGRIQGRQAAAALQDNGRTIVYVIIENGDGTLNYDGETITQEQWQEKLKIIDPFGQMEEIVIG</sequence>
<dbReference type="AlphaFoldDB" id="A0A2U1B3T8"/>
<dbReference type="EMBL" id="QEKI01000002">
    <property type="protein sequence ID" value="PVY43261.1"/>
    <property type="molecule type" value="Genomic_DNA"/>
</dbReference>
<proteinExistence type="predicted"/>
<organism evidence="1 2">
    <name type="scientific">Pontibacter virosus</name>
    <dbReference type="NCBI Taxonomy" id="1765052"/>
    <lineage>
        <taxon>Bacteria</taxon>
        <taxon>Pseudomonadati</taxon>
        <taxon>Bacteroidota</taxon>
        <taxon>Cytophagia</taxon>
        <taxon>Cytophagales</taxon>
        <taxon>Hymenobacteraceae</taxon>
        <taxon>Pontibacter</taxon>
    </lineage>
</organism>